<dbReference type="Gene3D" id="2.30.230.10">
    <property type="entry name" value="Lipovitellin, beta-sheet shell regions, chain A"/>
    <property type="match status" value="1"/>
</dbReference>
<dbReference type="SMART" id="SM00216">
    <property type="entry name" value="VWD"/>
    <property type="match status" value="1"/>
</dbReference>
<keyword evidence="4" id="KW-0325">Glycoprotein</keyword>
<dbReference type="GO" id="GO:0005319">
    <property type="term" value="F:lipid transporter activity"/>
    <property type="evidence" value="ECO:0007669"/>
    <property type="project" value="InterPro"/>
</dbReference>
<dbReference type="PROSITE" id="PS51211">
    <property type="entry name" value="VITELLOGENIN"/>
    <property type="match status" value="1"/>
</dbReference>
<feature type="chain" id="PRO_5041214514" description="Vitellogenin domain-containing protein" evidence="6">
    <location>
        <begin position="21"/>
        <end position="3100"/>
    </location>
</feature>
<dbReference type="InterPro" id="IPR001747">
    <property type="entry name" value="Vitellogenin_N"/>
</dbReference>
<dbReference type="Pfam" id="PF00094">
    <property type="entry name" value="VWD"/>
    <property type="match status" value="1"/>
</dbReference>
<proteinExistence type="predicted"/>
<comment type="caution">
    <text evidence="9">The sequence shown here is derived from an EMBL/GenBank/DDBJ whole genome shotgun (WGS) entry which is preliminary data.</text>
</comment>
<dbReference type="Pfam" id="PF09172">
    <property type="entry name" value="Vit_open_b-sht"/>
    <property type="match status" value="1"/>
</dbReference>
<comment type="caution">
    <text evidence="5">Lacks conserved residue(s) required for the propagation of feature annotation.</text>
</comment>
<dbReference type="SMART" id="SM00832">
    <property type="entry name" value="C8"/>
    <property type="match status" value="1"/>
</dbReference>
<evidence type="ECO:0000256" key="5">
    <source>
        <dbReference type="PROSITE-ProRule" id="PRU00557"/>
    </source>
</evidence>
<protein>
    <recommendedName>
        <fullName evidence="11">Vitellogenin domain-containing protein</fullName>
    </recommendedName>
</protein>
<dbReference type="SUPFAM" id="SSF56968">
    <property type="entry name" value="Lipovitellin-phosvitin complex, beta-sheet shell regions"/>
    <property type="match status" value="2"/>
</dbReference>
<dbReference type="SMART" id="SM00638">
    <property type="entry name" value="LPD_N"/>
    <property type="match status" value="1"/>
</dbReference>
<accession>A0AA39GVF5</accession>
<feature type="domain" description="VWFD" evidence="8">
    <location>
        <begin position="2564"/>
        <end position="2735"/>
    </location>
</feature>
<dbReference type="Proteomes" id="UP001175271">
    <property type="component" value="Unassembled WGS sequence"/>
</dbReference>
<dbReference type="SMART" id="SM01169">
    <property type="entry name" value="DUF1943"/>
    <property type="match status" value="1"/>
</dbReference>
<dbReference type="EMBL" id="JAUCMV010000005">
    <property type="protein sequence ID" value="KAK0393249.1"/>
    <property type="molecule type" value="Genomic_DNA"/>
</dbReference>
<evidence type="ECO:0000256" key="1">
    <source>
        <dbReference type="ARBA" id="ARBA00022729"/>
    </source>
</evidence>
<keyword evidence="10" id="KW-1185">Reference proteome</keyword>
<keyword evidence="1 6" id="KW-0732">Signal</keyword>
<evidence type="ECO:0000313" key="9">
    <source>
        <dbReference type="EMBL" id="KAK0393249.1"/>
    </source>
</evidence>
<keyword evidence="3" id="KW-1015">Disulfide bond</keyword>
<sequence length="3100" mass="345946">MKPHLALLLLLVAVTPFAYPGTLRARRESTQNCAATCSGSDGHYEKGKTYTFDVETVTKIALGFDKVDTAVTHKSKALVTYHKDCEFSLKLTGTSLTGAEAHVNYASTLEKHELRFGFQFGRVVSVCPSSEDPAWSVNIKRGFLSAFQTGFDDSEEIETDVNGDCNTEYQREGSTITKKKNLAACQNAHHLHGFRNTPYSVHSKSQNIPLLRSFQDCKIELKESRLFKSICTERHSVPQPFQEGTALETTVTQTVKFVEVKAASSALQDYEKRSSLRFDHSELEYDTRKNAVDAQFVSLVNNLRQLSANEIVAVNGDCAAFRDALAICGTESCVDELVKIMKAAKSEEKAALFQSLALIQHPSSGLLKKVSQVANEAPAKGLLGLSSLVHTYCLSDEDCDLEEGVKKIAEAVQKKIPTGCIVPKTSNEEIVIALKAIGNIAADIGSVHVLNMCIEEAKNPVVVRVVAASSLRRKLCSKLRASVLEKVFFNVDESVELRITAFRQLMECVNEELVNKVIEQLGDEKNNQVGSYVWSYLNTKRSSSNPAFANLKSVLRRQTLPQKFNKDPRKFSRYTEIGYHNQKANVGAHLDTSVVFVPENYIPRQLAANATIHLFGKSINMFEVETRLEGLDRPLDQLIGPDGYFTNPAGYEFSKESYSPTHSKVSSLKDSFLKKIKYDEGRVSTSLGLKIFGDDVFYDSYTSSKFVEEMMSNFSTQAALEHMARLKDVDYEKNFFVMEAVHTVPTISGFPLRFTLDAAVALKVKLSSKTDLRNLIKAKADFETEFASSPSGNLFVSGAVTLQTSRVRQGVRFETTLHTSSSFIAKNSLKDGKFKSVIEVPEDKVELLHTKSDILKIVNNVETSLGAVKGDEKRMCSGNVIGKAVGLQACFEFEKRLPFIQSSVFIEKTDPALKTYEVTIGGKKTPGAVSLNLGFDTPGSKVNRKMAADFDFNASAKKVSFSLDTPIRKINVNGDLNERKKLQDYGATVKVTVSDSTTTNEYALNGNLKIESPNGKSRYVLKAKADGDAKTAADLNTVVEYSLQKPYGKLEFSLDKVFTKLVKLNSEFGIDNKKFFAKVDYDGVHSNSKVDAAGEFNGVNEIKGKIDSQYNIGKYQGKVNLEAEHNFLLKNKDHKLTQKLKAFSTHLGNVEYSWNSEKRDDNIDVSVVLNHGTKKNSITISSKKQPNGQLNIEAKANSDCLKLNHKVNAEYLLKAPQEFKLKVDLDAPNLKGVSALLEHQLTTAPMIKLDGQMVLKYPGREIIVKNNIAEEKTGRFNAKTVAQWAPKGKIGLDTNIVYRPKDMEFSVETTATVEGVPEKMYVKKSYIKQNDLQTATLVAKHGHAVVIDASGSVDGKFGQKQNLKLSVKSDKFEHKIDYAATTVVEPSATDLKIDANIKRNAKDFAKGTVTVPKSIKAAKQLYKGEFTWDMDTKVRTGFLQYQIEKQGTEHKHIVQVDADKNYKFDLEFARKNDISLKTKLEKAGKTISAADIKVGPLSWNDFEIDGKLVSDDPLPKRDIKAKSSFKWKGNEMNVEGRVESNGDRYMAKGDWKKDDHKEYRHYTYNFEVEGGDTLAKIGQQWKVKDTYTVTKLVSEIETNIKNYKYKLESDFDSDVDQTKGKHVATLNDKKYSTEVDYSHKNGRRHYKQISDYDGKKVTVELESIYHDNEVAVNSDVRLPADFGFGQTKFGCKKEAGYWNCNLLGNVNDKYTLGGSNTISSTKTKVEYQVRAADLISNNGKLDVTMDKAAPKYAVAAEMNHFDKKYALDVNVDRTKGEVKLKTPQKEYGSGSVTVTKVKDGEYELKTSKDGSSNMNVQCKIVDQTDDKLFEIKITEIENPFKLSAHNKISGSTQNSAFELVLEPDTTKRAYGLDVDLDADQDKFRAFILTVKHPKRQMQLKAERPSQTKYILTLQPNLGGKRAPTVYEVDYHHDLQTRNIKFHGKVSDPALKKPISVKLDGNFNVVDENSYTGQTAFELDYAGEESKIFRWSNKIERSTGAKRVRRAAAGGKMHVFVWESKTEHAASGMSFRLFFNSDRVDKDGTLVPIRTHFGLESKNLEGKNVEYSIEGKSDWQKTASIKLISPEGFMKGEMDKKSDKQYLINFYHNNETPSLKCDLSKNEEGLKLVVIDGKTGDVKLHSIARITNDQTAEIAAWHTENNAKITDARFTVKLWKAHLIRAKLFVRPDVNKELAKTTLLTVKTVKDPKKNQFFRNTLLSFYKANRELNKDVVDTLTTLTNGWIEEQRVFMKEFGSEYESLVDIAEENFEMAREIVLVSYDTVYQKIEEIVDSIPQTEFKDVMHNIKTSFDDLPGYIAKVVEPFKGVAAALSEEIEKGQQGLAKAFDYLEENMKLKELRAAITDFINKMIEADFVRTAIKHARDFTKEYAMPEVSTALGDVEKNLDEYKGKLEKAWIQIKDQLIDYAAIFGVSSAVESVLEPVGNFELERRITDLVHFLRGKLTSKDISDKVWNKWLPRVTKKDLKKLEIEVEIPIPVRSNSLQELVDQVHPERLVAIKNDIAQKISSITLTPEQQNLGYTVLNTIHMYKPISLNVYEAIPPYGSKAYLIGDTHFITFDGRVFDLSAACELLLAADLVDSEFSIIGKFAQSGLQHLKIDYKKHSITMERNGRVTVAGKQITLPWQWLDDLQGFARVKITQLENAVHFHTYDGLHVKCFLNSKLCEFELAGRMHGRSAGLLGSNDNEPTNDWDNVDGKKNTELQALTSDYSLNDACSSAAALTKPAQEDSQCAEFFKSNDSPLRVCYSVVAPSPFYDMCASERANGKPCDVVTAYVSACIQSGVSIHLPPSCVSCDGAQGSEEKQVSKMTGQDIVFVVEEAPCFDGDNAKKIADVVKQLAKGNDKLGWVGFGGFGAHNDPHLQSSGIGSVVFDAAGIYTIAKEAHYSVPEDSLLETPPESDPMRAVQYAIRHYPFRFGAGKTIVLVTCQKCGYYKLDQHQLQDLLLEQGIRLHLVTNQKIRSTDDIKAVGITAETVFDKSGASLGDRANVRAPNDVCAVIAQETNGAVLNLKHGHQLAAQKFEKPSTDCQRCHCQVHGVHVKTVCYPCEIIEPVSVNSKIFTGIADFNGPSSASSDVDRRRF</sequence>
<dbReference type="Gene3D" id="2.20.50.20">
    <property type="entry name" value="Lipovitellin. Chain A, domain 3"/>
    <property type="match status" value="1"/>
</dbReference>
<dbReference type="PROSITE" id="PS51233">
    <property type="entry name" value="VWFD"/>
    <property type="match status" value="1"/>
</dbReference>
<dbReference type="InterPro" id="IPR015817">
    <property type="entry name" value="Vitellinogen_open_b-sht_sub1"/>
</dbReference>
<dbReference type="InterPro" id="IPR011030">
    <property type="entry name" value="Lipovitellin_superhlx_dom"/>
</dbReference>
<dbReference type="InterPro" id="IPR001846">
    <property type="entry name" value="VWF_type-D"/>
</dbReference>
<evidence type="ECO:0000259" key="7">
    <source>
        <dbReference type="PROSITE" id="PS51211"/>
    </source>
</evidence>
<feature type="domain" description="Vitellogenin" evidence="7">
    <location>
        <begin position="44"/>
        <end position="606"/>
    </location>
</feature>
<dbReference type="GO" id="GO:0045735">
    <property type="term" value="F:nutrient reservoir activity"/>
    <property type="evidence" value="ECO:0007669"/>
    <property type="project" value="UniProtKB-KW"/>
</dbReference>
<dbReference type="Pfam" id="PF01347">
    <property type="entry name" value="Vitellogenin_N"/>
    <property type="match status" value="2"/>
</dbReference>
<evidence type="ECO:0000256" key="3">
    <source>
        <dbReference type="ARBA" id="ARBA00023157"/>
    </source>
</evidence>
<dbReference type="SUPFAM" id="SSF48431">
    <property type="entry name" value="Lipovitellin-phosvitin complex, superhelical domain"/>
    <property type="match status" value="1"/>
</dbReference>
<dbReference type="InterPro" id="IPR015255">
    <property type="entry name" value="Vitellinogen_open_b-sht"/>
</dbReference>
<dbReference type="InterPro" id="IPR015816">
    <property type="entry name" value="Vitellinogen_b-sht_N"/>
</dbReference>
<evidence type="ECO:0000313" key="10">
    <source>
        <dbReference type="Proteomes" id="UP001175271"/>
    </source>
</evidence>
<feature type="signal peptide" evidence="6">
    <location>
        <begin position="1"/>
        <end position="20"/>
    </location>
</feature>
<name>A0AA39GVF5_9BILA</name>
<gene>
    <name evidence="9" type="ORF">QR680_000115</name>
</gene>
<dbReference type="PANTHER" id="PTHR23345:SF15">
    <property type="entry name" value="VITELLOGENIN 1-RELATED"/>
    <property type="match status" value="1"/>
</dbReference>
<dbReference type="InterPro" id="IPR014853">
    <property type="entry name" value="VWF/SSPO/ZAN-like_Cys-rich_dom"/>
</dbReference>
<dbReference type="Gene3D" id="1.25.10.20">
    <property type="entry name" value="Vitellinogen, superhelical"/>
    <property type="match status" value="1"/>
</dbReference>
<dbReference type="Gene3D" id="2.20.80.10">
    <property type="entry name" value="Lipovitellin-phosvitin complex, chain A, domain 4"/>
    <property type="match status" value="1"/>
</dbReference>
<organism evidence="9 10">
    <name type="scientific">Steinernema hermaphroditum</name>
    <dbReference type="NCBI Taxonomy" id="289476"/>
    <lineage>
        <taxon>Eukaryota</taxon>
        <taxon>Metazoa</taxon>
        <taxon>Ecdysozoa</taxon>
        <taxon>Nematoda</taxon>
        <taxon>Chromadorea</taxon>
        <taxon>Rhabditida</taxon>
        <taxon>Tylenchina</taxon>
        <taxon>Panagrolaimomorpha</taxon>
        <taxon>Strongyloidoidea</taxon>
        <taxon>Steinernematidae</taxon>
        <taxon>Steinernema</taxon>
    </lineage>
</organism>
<dbReference type="PANTHER" id="PTHR23345">
    <property type="entry name" value="VITELLOGENIN-RELATED"/>
    <property type="match status" value="1"/>
</dbReference>
<reference evidence="9" key="1">
    <citation type="submission" date="2023-06" db="EMBL/GenBank/DDBJ databases">
        <title>Genomic analysis of the entomopathogenic nematode Steinernema hermaphroditum.</title>
        <authorList>
            <person name="Schwarz E.M."/>
            <person name="Heppert J.K."/>
            <person name="Baniya A."/>
            <person name="Schwartz H.T."/>
            <person name="Tan C.-H."/>
            <person name="Antoshechkin I."/>
            <person name="Sternberg P.W."/>
            <person name="Goodrich-Blair H."/>
            <person name="Dillman A.R."/>
        </authorList>
    </citation>
    <scope>NUCLEOTIDE SEQUENCE</scope>
    <source>
        <strain evidence="9">PS9179</strain>
        <tissue evidence="9">Whole animal</tissue>
    </source>
</reference>
<evidence type="ECO:0000256" key="2">
    <source>
        <dbReference type="ARBA" id="ARBA00022761"/>
    </source>
</evidence>
<dbReference type="InterPro" id="IPR050733">
    <property type="entry name" value="Vitellogenin/Apolipophorin"/>
</dbReference>
<evidence type="ECO:0000256" key="6">
    <source>
        <dbReference type="SAM" id="SignalP"/>
    </source>
</evidence>
<evidence type="ECO:0000259" key="8">
    <source>
        <dbReference type="PROSITE" id="PS51233"/>
    </source>
</evidence>
<evidence type="ECO:0008006" key="11">
    <source>
        <dbReference type="Google" id="ProtNLM"/>
    </source>
</evidence>
<evidence type="ECO:0000256" key="4">
    <source>
        <dbReference type="ARBA" id="ARBA00023180"/>
    </source>
</evidence>
<keyword evidence="2" id="KW-0758">Storage protein</keyword>
<dbReference type="InterPro" id="IPR015819">
    <property type="entry name" value="Lipid_transp_b-sht_shell"/>
</dbReference>